<dbReference type="PROSITE" id="PS01124">
    <property type="entry name" value="HTH_ARAC_FAMILY_2"/>
    <property type="match status" value="1"/>
</dbReference>
<name>A0A3M2LU77_9ACTN</name>
<dbReference type="PANTHER" id="PTHR46796">
    <property type="entry name" value="HTH-TYPE TRANSCRIPTIONAL ACTIVATOR RHAS-RELATED"/>
    <property type="match status" value="1"/>
</dbReference>
<dbReference type="SUPFAM" id="SSF46689">
    <property type="entry name" value="Homeodomain-like"/>
    <property type="match status" value="1"/>
</dbReference>
<evidence type="ECO:0000256" key="3">
    <source>
        <dbReference type="ARBA" id="ARBA00023163"/>
    </source>
</evidence>
<dbReference type="Proteomes" id="UP000282674">
    <property type="component" value="Unassembled WGS sequence"/>
</dbReference>
<feature type="compositionally biased region" description="Basic and acidic residues" evidence="4">
    <location>
        <begin position="299"/>
        <end position="314"/>
    </location>
</feature>
<gene>
    <name evidence="6" type="ORF">EBO15_24640</name>
</gene>
<dbReference type="InterPro" id="IPR020449">
    <property type="entry name" value="Tscrpt_reg_AraC-type_HTH"/>
</dbReference>
<dbReference type="GO" id="GO:0043565">
    <property type="term" value="F:sequence-specific DNA binding"/>
    <property type="evidence" value="ECO:0007669"/>
    <property type="project" value="InterPro"/>
</dbReference>
<dbReference type="OrthoDB" id="9799345at2"/>
<evidence type="ECO:0000256" key="4">
    <source>
        <dbReference type="SAM" id="MobiDB-lite"/>
    </source>
</evidence>
<feature type="region of interest" description="Disordered" evidence="4">
    <location>
        <begin position="299"/>
        <end position="324"/>
    </location>
</feature>
<dbReference type="InterPro" id="IPR035418">
    <property type="entry name" value="AraC-bd_2"/>
</dbReference>
<comment type="caution">
    <text evidence="6">The sequence shown here is derived from an EMBL/GenBank/DDBJ whole genome shotgun (WGS) entry which is preliminary data.</text>
</comment>
<sequence>MVSRALMPSEFSPLNSDRFHAEGTLLSLGAVQVARFAYSPLRSRRTTQLIREGDPEQYQLGLLLKGTAWFAQNGCEAGLRPREMALWDTSRPYESGSGLDGRNVEVLILQIPKAVMPLPSQQVDRLLARRITGTRGMEAVLSDFLLSLTANAPDTRPACLDALGHMAVELVAGSLAQQLGVQRETPAEVRAHGLLRRINGFIDQNLGEPDLTPRLIARRHHISLRTLYTLFEGQPEGVAESIRRRRLEQCCADLSSSKLRDRPVRAIAASWGFTNAAAFSRMFRVAYGTSPSDYRHHALRSQKERRPGAVRRGEVPAVFPGSQA</sequence>
<keyword evidence="2" id="KW-0238">DNA-binding</keyword>
<dbReference type="SMART" id="SM00342">
    <property type="entry name" value="HTH_ARAC"/>
    <property type="match status" value="1"/>
</dbReference>
<feature type="domain" description="HTH araC/xylS-type" evidence="5">
    <location>
        <begin position="196"/>
        <end position="297"/>
    </location>
</feature>
<keyword evidence="3" id="KW-0804">Transcription</keyword>
<evidence type="ECO:0000313" key="7">
    <source>
        <dbReference type="Proteomes" id="UP000282674"/>
    </source>
</evidence>
<evidence type="ECO:0000256" key="1">
    <source>
        <dbReference type="ARBA" id="ARBA00023015"/>
    </source>
</evidence>
<organism evidence="6 7">
    <name type="scientific">Actinomadura harenae</name>
    <dbReference type="NCBI Taxonomy" id="2483351"/>
    <lineage>
        <taxon>Bacteria</taxon>
        <taxon>Bacillati</taxon>
        <taxon>Actinomycetota</taxon>
        <taxon>Actinomycetes</taxon>
        <taxon>Streptosporangiales</taxon>
        <taxon>Thermomonosporaceae</taxon>
        <taxon>Actinomadura</taxon>
    </lineage>
</organism>
<evidence type="ECO:0000313" key="6">
    <source>
        <dbReference type="EMBL" id="RMI41029.1"/>
    </source>
</evidence>
<dbReference type="PANTHER" id="PTHR46796:SF6">
    <property type="entry name" value="ARAC SUBFAMILY"/>
    <property type="match status" value="1"/>
</dbReference>
<accession>A0A3M2LU77</accession>
<keyword evidence="7" id="KW-1185">Reference proteome</keyword>
<dbReference type="InterPro" id="IPR050204">
    <property type="entry name" value="AraC_XylS_family_regulators"/>
</dbReference>
<dbReference type="AlphaFoldDB" id="A0A3M2LU77"/>
<keyword evidence="1" id="KW-0805">Transcription regulation</keyword>
<protein>
    <submittedName>
        <fullName evidence="6">Helix-turn-helix domain-containing protein</fullName>
    </submittedName>
</protein>
<dbReference type="PRINTS" id="PR00032">
    <property type="entry name" value="HTHARAC"/>
</dbReference>
<reference evidence="6 7" key="1">
    <citation type="submission" date="2018-10" db="EMBL/GenBank/DDBJ databases">
        <title>Isolation from soil.</title>
        <authorList>
            <person name="Hu J."/>
        </authorList>
    </citation>
    <scope>NUCLEOTIDE SEQUENCE [LARGE SCALE GENOMIC DNA]</scope>
    <source>
        <strain evidence="6 7">NEAU-Ht49</strain>
    </source>
</reference>
<evidence type="ECO:0000256" key="2">
    <source>
        <dbReference type="ARBA" id="ARBA00023125"/>
    </source>
</evidence>
<dbReference type="InterPro" id="IPR018060">
    <property type="entry name" value="HTH_AraC"/>
</dbReference>
<dbReference type="Pfam" id="PF14525">
    <property type="entry name" value="AraC_binding_2"/>
    <property type="match status" value="1"/>
</dbReference>
<evidence type="ECO:0000259" key="5">
    <source>
        <dbReference type="PROSITE" id="PS01124"/>
    </source>
</evidence>
<dbReference type="EMBL" id="RFFG01000047">
    <property type="protein sequence ID" value="RMI41029.1"/>
    <property type="molecule type" value="Genomic_DNA"/>
</dbReference>
<dbReference type="Gene3D" id="1.10.10.60">
    <property type="entry name" value="Homeodomain-like"/>
    <property type="match status" value="1"/>
</dbReference>
<dbReference type="GO" id="GO:0003700">
    <property type="term" value="F:DNA-binding transcription factor activity"/>
    <property type="evidence" value="ECO:0007669"/>
    <property type="project" value="InterPro"/>
</dbReference>
<dbReference type="Pfam" id="PF12833">
    <property type="entry name" value="HTH_18"/>
    <property type="match status" value="1"/>
</dbReference>
<proteinExistence type="predicted"/>
<dbReference type="InterPro" id="IPR009057">
    <property type="entry name" value="Homeodomain-like_sf"/>
</dbReference>